<gene>
    <name evidence="2" type="ORF">GRX66_08645</name>
</gene>
<feature type="compositionally biased region" description="Basic and acidic residues" evidence="1">
    <location>
        <begin position="160"/>
        <end position="172"/>
    </location>
</feature>
<dbReference type="EMBL" id="WUUU01000055">
    <property type="protein sequence ID" value="MXR20671.1"/>
    <property type="molecule type" value="Genomic_DNA"/>
</dbReference>
<evidence type="ECO:0000313" key="3">
    <source>
        <dbReference type="Proteomes" id="UP000471521"/>
    </source>
</evidence>
<reference evidence="2 3" key="1">
    <citation type="submission" date="2019-12" db="EMBL/GenBank/DDBJ databases">
        <title>Isolation and characterization of three novel carbon monoxide-oxidizing members of Halobacteria from salione crusts and soils.</title>
        <authorList>
            <person name="Myers M.R."/>
            <person name="King G.M."/>
        </authorList>
    </citation>
    <scope>NUCLEOTIDE SEQUENCE [LARGE SCALE GENOMIC DNA]</scope>
    <source>
        <strain evidence="2 3">PCN9</strain>
    </source>
</reference>
<dbReference type="Proteomes" id="UP000471521">
    <property type="component" value="Unassembled WGS sequence"/>
</dbReference>
<feature type="compositionally biased region" description="Low complexity" evidence="1">
    <location>
        <begin position="56"/>
        <end position="85"/>
    </location>
</feature>
<proteinExistence type="predicted"/>
<feature type="compositionally biased region" description="Acidic residues" evidence="1">
    <location>
        <begin position="139"/>
        <end position="150"/>
    </location>
</feature>
<keyword evidence="3" id="KW-1185">Reference proteome</keyword>
<evidence type="ECO:0000256" key="1">
    <source>
        <dbReference type="SAM" id="MobiDB-lite"/>
    </source>
</evidence>
<comment type="caution">
    <text evidence="2">The sequence shown here is derived from an EMBL/GenBank/DDBJ whole genome shotgun (WGS) entry which is preliminary data.</text>
</comment>
<feature type="region of interest" description="Disordered" evidence="1">
    <location>
        <begin position="56"/>
        <end position="176"/>
    </location>
</feature>
<accession>A0A6B0SLU7</accession>
<name>A0A6B0SLU7_9EURY</name>
<organism evidence="2 3">
    <name type="scientific">Halobacterium bonnevillei</name>
    <dbReference type="NCBI Taxonomy" id="2692200"/>
    <lineage>
        <taxon>Archaea</taxon>
        <taxon>Methanobacteriati</taxon>
        <taxon>Methanobacteriota</taxon>
        <taxon>Stenosarchaea group</taxon>
        <taxon>Halobacteria</taxon>
        <taxon>Halobacteriales</taxon>
        <taxon>Halobacteriaceae</taxon>
        <taxon>Halobacterium</taxon>
    </lineage>
</organism>
<dbReference type="AlphaFoldDB" id="A0A6B0SLU7"/>
<sequence length="233" mass="23691">MRQLDTCDFCGAAADGVYEVLPASVAGDPKRLALCTDCRTTLQSVVDPLLDAAESTTTAPDASAGSDASTTAGDTDGAASTTAGDSEMDADGETVPDSGTAVDDALDAAGDTDDSVAAAPPDQPDSSPADHTDGITIEAESESVDAETAENGDATAAEGTETRASETARTPRPDGYAQIVRLLQNRDGAMPREDLRVLATNAYDIGGRQFEDAVDAAVDNGDVEETADGLRTV</sequence>
<dbReference type="OrthoDB" id="204261at2157"/>
<feature type="compositionally biased region" description="Acidic residues" evidence="1">
    <location>
        <begin position="104"/>
        <end position="114"/>
    </location>
</feature>
<feature type="compositionally biased region" description="Low complexity" evidence="1">
    <location>
        <begin position="115"/>
        <end position="127"/>
    </location>
</feature>
<dbReference type="RefSeq" id="WP_159526200.1">
    <property type="nucleotide sequence ID" value="NZ_WUUU01000055.1"/>
</dbReference>
<evidence type="ECO:0000313" key="2">
    <source>
        <dbReference type="EMBL" id="MXR20671.1"/>
    </source>
</evidence>
<protein>
    <submittedName>
        <fullName evidence="2">Uncharacterized protein</fullName>
    </submittedName>
</protein>